<accession>A0A3S5AQX3</accession>
<organism evidence="2 3">
    <name type="scientific">Protopolystoma xenopodis</name>
    <dbReference type="NCBI Taxonomy" id="117903"/>
    <lineage>
        <taxon>Eukaryota</taxon>
        <taxon>Metazoa</taxon>
        <taxon>Spiralia</taxon>
        <taxon>Lophotrochozoa</taxon>
        <taxon>Platyhelminthes</taxon>
        <taxon>Monogenea</taxon>
        <taxon>Polyopisthocotylea</taxon>
        <taxon>Polystomatidea</taxon>
        <taxon>Polystomatidae</taxon>
        <taxon>Protopolystoma</taxon>
    </lineage>
</organism>
<evidence type="ECO:0000313" key="3">
    <source>
        <dbReference type="Proteomes" id="UP000784294"/>
    </source>
</evidence>
<comment type="caution">
    <text evidence="2">The sequence shown here is derived from an EMBL/GenBank/DDBJ whole genome shotgun (WGS) entry which is preliminary data.</text>
</comment>
<protein>
    <submittedName>
        <fullName evidence="2">Uncharacterized protein</fullName>
    </submittedName>
</protein>
<keyword evidence="3" id="KW-1185">Reference proteome</keyword>
<sequence>MQDGSLPPYRLSVRNLRSDLVVVSPAQPSLSRGRLGPLQPASHRLRLNSHLASALPWTWSWTGRASEKTDPVAEEAGSRAGSGKHAFSSWWQVPTESAPIQLRRNRRVYMHPSATSPNPTSRLRRKRRNELPPTPRRGPSPPASSLWNGPVVRLLREDQSFEGTFQLAQLISQFLPMCHGVTVCVFMCALSKAGFQRIS</sequence>
<feature type="compositionally biased region" description="Pro residues" evidence="1">
    <location>
        <begin position="132"/>
        <end position="142"/>
    </location>
</feature>
<evidence type="ECO:0000313" key="2">
    <source>
        <dbReference type="EMBL" id="VEL43058.1"/>
    </source>
</evidence>
<gene>
    <name evidence="2" type="ORF">PXEA_LOCUS36498</name>
</gene>
<feature type="region of interest" description="Disordered" evidence="1">
    <location>
        <begin position="102"/>
        <end position="148"/>
    </location>
</feature>
<dbReference type="Proteomes" id="UP000784294">
    <property type="component" value="Unassembled WGS sequence"/>
</dbReference>
<evidence type="ECO:0000256" key="1">
    <source>
        <dbReference type="SAM" id="MobiDB-lite"/>
    </source>
</evidence>
<dbReference type="AlphaFoldDB" id="A0A3S5AQX3"/>
<proteinExistence type="predicted"/>
<reference evidence="2" key="1">
    <citation type="submission" date="2018-11" db="EMBL/GenBank/DDBJ databases">
        <authorList>
            <consortium name="Pathogen Informatics"/>
        </authorList>
    </citation>
    <scope>NUCLEOTIDE SEQUENCE</scope>
</reference>
<dbReference type="EMBL" id="CAAALY010278537">
    <property type="protein sequence ID" value="VEL43058.1"/>
    <property type="molecule type" value="Genomic_DNA"/>
</dbReference>
<name>A0A3S5AQX3_9PLAT</name>